<keyword evidence="3" id="KW-1185">Reference proteome</keyword>
<name>A0A922IH31_DERFA</name>
<keyword evidence="1" id="KW-0812">Transmembrane</keyword>
<protein>
    <submittedName>
        <fullName evidence="2">Uncharacterized protein</fullName>
    </submittedName>
</protein>
<evidence type="ECO:0000313" key="2">
    <source>
        <dbReference type="EMBL" id="KAH9529398.1"/>
    </source>
</evidence>
<accession>A0A922IH31</accession>
<gene>
    <name evidence="2" type="ORF">DERF_003284</name>
</gene>
<dbReference type="AlphaFoldDB" id="A0A922IH31"/>
<dbReference type="Proteomes" id="UP000790347">
    <property type="component" value="Unassembled WGS sequence"/>
</dbReference>
<feature type="transmembrane region" description="Helical" evidence="1">
    <location>
        <begin position="108"/>
        <end position="136"/>
    </location>
</feature>
<keyword evidence="1" id="KW-0472">Membrane</keyword>
<reference evidence="2" key="1">
    <citation type="submission" date="2013-05" db="EMBL/GenBank/DDBJ databases">
        <authorList>
            <person name="Yim A.K.Y."/>
            <person name="Chan T.F."/>
            <person name="Ji K.M."/>
            <person name="Liu X.Y."/>
            <person name="Zhou J.W."/>
            <person name="Li R.Q."/>
            <person name="Yang K.Y."/>
            <person name="Li J."/>
            <person name="Li M."/>
            <person name="Law P.T.W."/>
            <person name="Wu Y.L."/>
            <person name="Cai Z.L."/>
            <person name="Qin H."/>
            <person name="Bao Y."/>
            <person name="Leung R.K.K."/>
            <person name="Ng P.K.S."/>
            <person name="Zou J."/>
            <person name="Zhong X.J."/>
            <person name="Ran P.X."/>
            <person name="Zhong N.S."/>
            <person name="Liu Z.G."/>
            <person name="Tsui S.K.W."/>
        </authorList>
    </citation>
    <scope>NUCLEOTIDE SEQUENCE</scope>
    <source>
        <strain evidence="2">Derf</strain>
        <tissue evidence="2">Whole organism</tissue>
    </source>
</reference>
<organism evidence="2 3">
    <name type="scientific">Dermatophagoides farinae</name>
    <name type="common">American house dust mite</name>
    <dbReference type="NCBI Taxonomy" id="6954"/>
    <lineage>
        <taxon>Eukaryota</taxon>
        <taxon>Metazoa</taxon>
        <taxon>Ecdysozoa</taxon>
        <taxon>Arthropoda</taxon>
        <taxon>Chelicerata</taxon>
        <taxon>Arachnida</taxon>
        <taxon>Acari</taxon>
        <taxon>Acariformes</taxon>
        <taxon>Sarcoptiformes</taxon>
        <taxon>Astigmata</taxon>
        <taxon>Psoroptidia</taxon>
        <taxon>Analgoidea</taxon>
        <taxon>Pyroglyphidae</taxon>
        <taxon>Dermatophagoidinae</taxon>
        <taxon>Dermatophagoides</taxon>
    </lineage>
</organism>
<dbReference type="EMBL" id="ASGP02000001">
    <property type="protein sequence ID" value="KAH9529398.1"/>
    <property type="molecule type" value="Genomic_DNA"/>
</dbReference>
<reference evidence="2" key="2">
    <citation type="journal article" date="2022" name="Res Sq">
        <title>Comparative Genomics Reveals Insights into the Divergent Evolution of Astigmatic Mites and Household Pest Adaptations.</title>
        <authorList>
            <person name="Xiong Q."/>
            <person name="Wan A.T.-Y."/>
            <person name="Liu X.-Y."/>
            <person name="Fung C.S.-H."/>
            <person name="Xiao X."/>
            <person name="Malainual N."/>
            <person name="Hou J."/>
            <person name="Wang L."/>
            <person name="Wang M."/>
            <person name="Yang K."/>
            <person name="Cui Y."/>
            <person name="Leung E."/>
            <person name="Nong W."/>
            <person name="Shin S.-K."/>
            <person name="Au S."/>
            <person name="Jeong K.Y."/>
            <person name="Chew F.T."/>
            <person name="Hui J."/>
            <person name="Leung T.F."/>
            <person name="Tungtrongchitr A."/>
            <person name="Zhong N."/>
            <person name="Liu Z."/>
            <person name="Tsui S."/>
        </authorList>
    </citation>
    <scope>NUCLEOTIDE SEQUENCE</scope>
    <source>
        <strain evidence="2">Derf</strain>
        <tissue evidence="2">Whole organism</tissue>
    </source>
</reference>
<proteinExistence type="predicted"/>
<comment type="caution">
    <text evidence="2">The sequence shown here is derived from an EMBL/GenBank/DDBJ whole genome shotgun (WGS) entry which is preliminary data.</text>
</comment>
<sequence>MSPPLPYYRLSYNDDYDRIEKKIYSFFIANIIWITMNHASDVVFFDFFYSYTALYEVKAVISCLDTEMKKNNNNKKNPVHGFNFFYDIISYHDEEIKKRKRFHILHQIILLLGHLKPLLLNRLIISLPFIHIFVTLINSIDESINRSWSNHFLNNSCVYLIIFFANKQTKI</sequence>
<evidence type="ECO:0000313" key="3">
    <source>
        <dbReference type="Proteomes" id="UP000790347"/>
    </source>
</evidence>
<evidence type="ECO:0000256" key="1">
    <source>
        <dbReference type="SAM" id="Phobius"/>
    </source>
</evidence>
<keyword evidence="1" id="KW-1133">Transmembrane helix</keyword>